<reference evidence="2 3" key="1">
    <citation type="submission" date="2017-11" db="EMBL/GenBank/DDBJ databases">
        <title>De-novo sequencing of pomegranate (Punica granatum L.) genome.</title>
        <authorList>
            <person name="Akparov Z."/>
            <person name="Amiraslanov A."/>
            <person name="Hajiyeva S."/>
            <person name="Abbasov M."/>
            <person name="Kaur K."/>
            <person name="Hamwieh A."/>
            <person name="Solovyev V."/>
            <person name="Salamov A."/>
            <person name="Braich B."/>
            <person name="Kosarev P."/>
            <person name="Mahmoud A."/>
            <person name="Hajiyev E."/>
            <person name="Babayeva S."/>
            <person name="Izzatullayeva V."/>
            <person name="Mammadov A."/>
            <person name="Mammadov A."/>
            <person name="Sharifova S."/>
            <person name="Ojaghi J."/>
            <person name="Eynullazada K."/>
            <person name="Bayramov B."/>
            <person name="Abdulazimova A."/>
            <person name="Shahmuradov I."/>
        </authorList>
    </citation>
    <scope>NUCLEOTIDE SEQUENCE [LARGE SCALE GENOMIC DNA]</scope>
    <source>
        <strain evidence="3">cv. AG2017</strain>
        <tissue evidence="2">Leaf</tissue>
    </source>
</reference>
<accession>A0A2I0K1Z8</accession>
<comment type="caution">
    <text evidence="2">The sequence shown here is derived from an EMBL/GenBank/DDBJ whole genome shotgun (WGS) entry which is preliminary data.</text>
</comment>
<dbReference type="AlphaFoldDB" id="A0A2I0K1Z8"/>
<evidence type="ECO:0000259" key="1">
    <source>
        <dbReference type="Pfam" id="PF02771"/>
    </source>
</evidence>
<protein>
    <recommendedName>
        <fullName evidence="1">Acyl-CoA dehydrogenase/oxidase N-terminal domain-containing protein</fullName>
    </recommendedName>
</protein>
<dbReference type="InterPro" id="IPR013786">
    <property type="entry name" value="AcylCoA_DH/ox_N"/>
</dbReference>
<dbReference type="Proteomes" id="UP000233551">
    <property type="component" value="Unassembled WGS sequence"/>
</dbReference>
<organism evidence="2 3">
    <name type="scientific">Punica granatum</name>
    <name type="common">Pomegranate</name>
    <dbReference type="NCBI Taxonomy" id="22663"/>
    <lineage>
        <taxon>Eukaryota</taxon>
        <taxon>Viridiplantae</taxon>
        <taxon>Streptophyta</taxon>
        <taxon>Embryophyta</taxon>
        <taxon>Tracheophyta</taxon>
        <taxon>Spermatophyta</taxon>
        <taxon>Magnoliopsida</taxon>
        <taxon>eudicotyledons</taxon>
        <taxon>Gunneridae</taxon>
        <taxon>Pentapetalae</taxon>
        <taxon>rosids</taxon>
        <taxon>malvids</taxon>
        <taxon>Myrtales</taxon>
        <taxon>Lythraceae</taxon>
        <taxon>Punica</taxon>
    </lineage>
</organism>
<feature type="domain" description="Acyl-CoA dehydrogenase/oxidase N-terminal" evidence="1">
    <location>
        <begin position="34"/>
        <end position="65"/>
    </location>
</feature>
<dbReference type="STRING" id="22663.A0A2I0K1Z8"/>
<dbReference type="EMBL" id="PGOL01000961">
    <property type="protein sequence ID" value="PKI62591.1"/>
    <property type="molecule type" value="Genomic_DNA"/>
</dbReference>
<dbReference type="GO" id="GO:0016627">
    <property type="term" value="F:oxidoreductase activity, acting on the CH-CH group of donors"/>
    <property type="evidence" value="ECO:0007669"/>
    <property type="project" value="InterPro"/>
</dbReference>
<keyword evidence="3" id="KW-1185">Reference proteome</keyword>
<dbReference type="GO" id="GO:0050660">
    <property type="term" value="F:flavin adenine dinucleotide binding"/>
    <property type="evidence" value="ECO:0007669"/>
    <property type="project" value="InterPro"/>
</dbReference>
<proteinExistence type="predicted"/>
<dbReference type="InterPro" id="IPR037069">
    <property type="entry name" value="AcylCoA_DH/ox_N_sf"/>
</dbReference>
<sequence length="66" mass="7407">MQMLYSARRCLLSGSSVKNKLQRASLSTSLLFDDTQLQFKESVAQFAQENIAPHASKIDETNSFPK</sequence>
<feature type="non-terminal residue" evidence="2">
    <location>
        <position position="66"/>
    </location>
</feature>
<evidence type="ECO:0000313" key="3">
    <source>
        <dbReference type="Proteomes" id="UP000233551"/>
    </source>
</evidence>
<evidence type="ECO:0000313" key="2">
    <source>
        <dbReference type="EMBL" id="PKI62591.1"/>
    </source>
</evidence>
<dbReference type="Gene3D" id="1.10.540.10">
    <property type="entry name" value="Acyl-CoA dehydrogenase/oxidase, N-terminal domain"/>
    <property type="match status" value="1"/>
</dbReference>
<name>A0A2I0K1Z8_PUNGR</name>
<gene>
    <name evidence="2" type="ORF">CRG98_017013</name>
</gene>
<dbReference type="Pfam" id="PF02771">
    <property type="entry name" value="Acyl-CoA_dh_N"/>
    <property type="match status" value="1"/>
</dbReference>